<keyword evidence="2" id="KW-0285">Flavoprotein</keyword>
<dbReference type="GO" id="GO:0004499">
    <property type="term" value="F:N,N-dimethylaniline monooxygenase activity"/>
    <property type="evidence" value="ECO:0007669"/>
    <property type="project" value="InterPro"/>
</dbReference>
<dbReference type="GO" id="GO:0050661">
    <property type="term" value="F:NADP binding"/>
    <property type="evidence" value="ECO:0007669"/>
    <property type="project" value="InterPro"/>
</dbReference>
<dbReference type="PIRSF" id="PIRSF000332">
    <property type="entry name" value="FMO"/>
    <property type="match status" value="1"/>
</dbReference>
<dbReference type="EMBL" id="MU032345">
    <property type="protein sequence ID" value="KAF3768753.1"/>
    <property type="molecule type" value="Genomic_DNA"/>
</dbReference>
<dbReference type="Proteomes" id="UP000803844">
    <property type="component" value="Unassembled WGS sequence"/>
</dbReference>
<keyword evidence="4" id="KW-0521">NADP</keyword>
<evidence type="ECO:0000313" key="7">
    <source>
        <dbReference type="Proteomes" id="UP000803844"/>
    </source>
</evidence>
<proteinExistence type="inferred from homology"/>
<dbReference type="RefSeq" id="XP_040779714.1">
    <property type="nucleotide sequence ID" value="XM_040921220.1"/>
</dbReference>
<evidence type="ECO:0000256" key="1">
    <source>
        <dbReference type="ARBA" id="ARBA00009183"/>
    </source>
</evidence>
<dbReference type="InterPro" id="IPR036188">
    <property type="entry name" value="FAD/NAD-bd_sf"/>
</dbReference>
<dbReference type="InterPro" id="IPR050346">
    <property type="entry name" value="FMO-like"/>
</dbReference>
<evidence type="ECO:0000256" key="3">
    <source>
        <dbReference type="ARBA" id="ARBA00022827"/>
    </source>
</evidence>
<accession>A0A9P5CRZ1</accession>
<dbReference type="GeneID" id="63838349"/>
<keyword evidence="7" id="KW-1185">Reference proteome</keyword>
<dbReference type="GO" id="GO:0050660">
    <property type="term" value="F:flavin adenine dinucleotide binding"/>
    <property type="evidence" value="ECO:0007669"/>
    <property type="project" value="InterPro"/>
</dbReference>
<evidence type="ECO:0000256" key="5">
    <source>
        <dbReference type="ARBA" id="ARBA00023002"/>
    </source>
</evidence>
<name>A0A9P5CRZ1_CRYP1</name>
<dbReference type="PRINTS" id="PR00370">
    <property type="entry name" value="FMOXYGENASE"/>
</dbReference>
<evidence type="ECO:0000256" key="4">
    <source>
        <dbReference type="ARBA" id="ARBA00022857"/>
    </source>
</evidence>
<comment type="caution">
    <text evidence="6">The sequence shown here is derived from an EMBL/GenBank/DDBJ whole genome shotgun (WGS) entry which is preliminary data.</text>
</comment>
<comment type="similarity">
    <text evidence="1">Belongs to the FMO family.</text>
</comment>
<reference evidence="6" key="1">
    <citation type="journal article" date="2020" name="Phytopathology">
        <title>Genome sequence of the chestnut blight fungus Cryphonectria parasitica EP155: A fundamental resource for an archetypical invasive plant pathogen.</title>
        <authorList>
            <person name="Crouch J.A."/>
            <person name="Dawe A."/>
            <person name="Aerts A."/>
            <person name="Barry K."/>
            <person name="Churchill A.C.L."/>
            <person name="Grimwood J."/>
            <person name="Hillman B."/>
            <person name="Milgroom M.G."/>
            <person name="Pangilinan J."/>
            <person name="Smith M."/>
            <person name="Salamov A."/>
            <person name="Schmutz J."/>
            <person name="Yadav J."/>
            <person name="Grigoriev I.V."/>
            <person name="Nuss D."/>
        </authorList>
    </citation>
    <scope>NUCLEOTIDE SEQUENCE</scope>
    <source>
        <strain evidence="6">EP155</strain>
    </source>
</reference>
<organism evidence="6 7">
    <name type="scientific">Cryphonectria parasitica (strain ATCC 38755 / EP155)</name>
    <dbReference type="NCBI Taxonomy" id="660469"/>
    <lineage>
        <taxon>Eukaryota</taxon>
        <taxon>Fungi</taxon>
        <taxon>Dikarya</taxon>
        <taxon>Ascomycota</taxon>
        <taxon>Pezizomycotina</taxon>
        <taxon>Sordariomycetes</taxon>
        <taxon>Sordariomycetidae</taxon>
        <taxon>Diaporthales</taxon>
        <taxon>Cryphonectriaceae</taxon>
        <taxon>Cryphonectria-Endothia species complex</taxon>
        <taxon>Cryphonectria</taxon>
    </lineage>
</organism>
<dbReference type="SUPFAM" id="SSF51905">
    <property type="entry name" value="FAD/NAD(P)-binding domain"/>
    <property type="match status" value="1"/>
</dbReference>
<dbReference type="Gene3D" id="3.50.50.60">
    <property type="entry name" value="FAD/NAD(P)-binding domain"/>
    <property type="match status" value="1"/>
</dbReference>
<dbReference type="OrthoDB" id="66881at2759"/>
<dbReference type="InterPro" id="IPR020946">
    <property type="entry name" value="Flavin_mOase-like"/>
</dbReference>
<protein>
    <submittedName>
        <fullName evidence="6">FAD/NAD(P)-binding domain-containing protein</fullName>
    </submittedName>
</protein>
<dbReference type="Pfam" id="PF00743">
    <property type="entry name" value="FMO-like"/>
    <property type="match status" value="1"/>
</dbReference>
<keyword evidence="3" id="KW-0274">FAD</keyword>
<evidence type="ECO:0000313" key="6">
    <source>
        <dbReference type="EMBL" id="KAF3768753.1"/>
    </source>
</evidence>
<evidence type="ECO:0000256" key="2">
    <source>
        <dbReference type="ARBA" id="ARBA00022630"/>
    </source>
</evidence>
<sequence length="555" mass="62952">MPKATVAVVGAGPCGLSMLKQLREDGFSVTGFERRERVGGLWAYSEDPSHTTALPRTVANLSKYTCGFSDYPMPERYPIFLRSDQFREYCEDYARHFDTLKDWVFNTSVKKASRNADDTKWCLEVDTKGGQGPQTLEFDKVVFSHGYQTRANIPQFEGQDQFEGLIIHSQQYRKPDAFANKRVIVLGLSSTSADILPDILPHAAHPVYAAHRRGAVPFRRFRKGVPTDALATWRRRQITHSLQAHLPNFARVCGDLAVKLYIRLSYPNLDPEWRLTDIASIALKVPGALAFDSVLPCLRDGSIQSVHGIKRFLGPKKVELLDGMVLDDIDAVIMCTGYSADFSVVGPDALETSLPTAHGYAAAATQSEGGGRGDVEMYRLWMNIFPPKYADSLAMLCYSAFGKSNGFSFADVTSMAVSNVFRGAHPLPSRAEMERWVDEHQAWVASRWKLDHSIDTSMVRQWEYQRWLHDAAGTGMENLSWMGWKGWKFWWKDRKMYNLMANGIESAHMYRYFETGKRRTWDGAREAILKLDEERKRVLPVTPEQEKEFVQDMKG</sequence>
<dbReference type="InterPro" id="IPR000960">
    <property type="entry name" value="Flavin_mOase"/>
</dbReference>
<dbReference type="AlphaFoldDB" id="A0A9P5CRZ1"/>
<gene>
    <name evidence="6" type="ORF">M406DRAFT_337118</name>
</gene>
<keyword evidence="5" id="KW-0560">Oxidoreductase</keyword>
<dbReference type="PANTHER" id="PTHR23023">
    <property type="entry name" value="DIMETHYLANILINE MONOOXYGENASE"/>
    <property type="match status" value="1"/>
</dbReference>